<accession>A0A6C0CAG5</accession>
<evidence type="ECO:0000313" key="1">
    <source>
        <dbReference type="EMBL" id="QHT00695.1"/>
    </source>
</evidence>
<name>A0A6C0CAG5_9ZZZZ</name>
<proteinExistence type="predicted"/>
<protein>
    <submittedName>
        <fullName evidence="1">Uncharacterized protein</fullName>
    </submittedName>
</protein>
<reference evidence="1" key="1">
    <citation type="journal article" date="2020" name="Nature">
        <title>Giant virus diversity and host interactions through global metagenomics.</title>
        <authorList>
            <person name="Schulz F."/>
            <person name="Roux S."/>
            <person name="Paez-Espino D."/>
            <person name="Jungbluth S."/>
            <person name="Walsh D.A."/>
            <person name="Denef V.J."/>
            <person name="McMahon K.D."/>
            <person name="Konstantinidis K.T."/>
            <person name="Eloe-Fadrosh E.A."/>
            <person name="Kyrpides N.C."/>
            <person name="Woyke T."/>
        </authorList>
    </citation>
    <scope>NUCLEOTIDE SEQUENCE</scope>
    <source>
        <strain evidence="1">GVMAG-M-3300020192-26</strain>
    </source>
</reference>
<dbReference type="AlphaFoldDB" id="A0A6C0CAG5"/>
<dbReference type="EMBL" id="MN739358">
    <property type="protein sequence ID" value="QHT00695.1"/>
    <property type="molecule type" value="Genomic_DNA"/>
</dbReference>
<dbReference type="PROSITE" id="PS00549">
    <property type="entry name" value="BACTERIOFERRITIN"/>
    <property type="match status" value="1"/>
</dbReference>
<organism evidence="1">
    <name type="scientific">viral metagenome</name>
    <dbReference type="NCBI Taxonomy" id="1070528"/>
    <lineage>
        <taxon>unclassified sequences</taxon>
        <taxon>metagenomes</taxon>
        <taxon>organismal metagenomes</taxon>
    </lineage>
</organism>
<sequence length="213" mass="24533">MPGHHRIILLLKQLLPDELTKLITYMYIIIPSRKLKAGQIVIDLGFGHVDRCFSNYECRTFLFGIYTYSYHVTIYRKLLISNPSMTETRAERIIKSCSDVLNSMGNNARIVCFCKKLGVSFPCQTCAPLAKCCLIPFCNNLTINTFPILCTDHLRCDKCKNRYVYSANYVDQQGYLLKCCNSCRTFVCPYESWDILVINLIHQILNPNYINVA</sequence>